<dbReference type="InterPro" id="IPR023214">
    <property type="entry name" value="HAD_sf"/>
</dbReference>
<keyword evidence="3" id="KW-1185">Reference proteome</keyword>
<reference evidence="2" key="1">
    <citation type="submission" date="2020-02" db="EMBL/GenBank/DDBJ databases">
        <authorList>
            <person name="Scholz U."/>
            <person name="Mascher M."/>
            <person name="Fiebig A."/>
        </authorList>
    </citation>
    <scope>NUCLEOTIDE SEQUENCE</scope>
</reference>
<name>A0A7I8L7A7_SPIIN</name>
<dbReference type="EMBL" id="LR743598">
    <property type="protein sequence ID" value="CAA2629056.1"/>
    <property type="molecule type" value="Genomic_DNA"/>
</dbReference>
<dbReference type="InterPro" id="IPR036412">
    <property type="entry name" value="HAD-like_sf"/>
</dbReference>
<dbReference type="OrthoDB" id="2012566at2759"/>
<dbReference type="Pfam" id="PF00702">
    <property type="entry name" value="Hydrolase"/>
    <property type="match status" value="1"/>
</dbReference>
<sequence length="275" mass="31008">MMQVVKSDWSRISVMGLLARPPPAVAFLSPLKRNARPAAMAGAPSACSSSPPAGRKLPVLLFDIMDTVVRDPFYEDVPAFFRMPMKELLEQKHPTSWMDFEKGLIDEVELARRFFKDGRPIDLEGLKDCMRRGYSYIDGIEDLLRSLKSGSYEMHAFTNYPIWYSMIEEKLKISTYLSWTFCSCTTGKRKPAAEFYMEASRHLRVDPACCIFIDDRMGNVEAAINAGMKGVLFRDAASLRQDLSLLGVRAELFGGDGVEDDEPVHVERPHGIEQP</sequence>
<dbReference type="PANTHER" id="PTHR43611:SF3">
    <property type="entry name" value="FLAVIN MONONUCLEOTIDE HYDROLASE 1, CHLOROPLATIC"/>
    <property type="match status" value="1"/>
</dbReference>
<accession>A0A7I8L7A7</accession>
<evidence type="ECO:0000313" key="1">
    <source>
        <dbReference type="EMBL" id="CAA2629056.1"/>
    </source>
</evidence>
<dbReference type="EMBL" id="LR746274">
    <property type="protein sequence ID" value="CAA7405145.1"/>
    <property type="molecule type" value="Genomic_DNA"/>
</dbReference>
<dbReference type="InterPro" id="IPR006439">
    <property type="entry name" value="HAD-SF_hydro_IA"/>
</dbReference>
<proteinExistence type="predicted"/>
<dbReference type="Proteomes" id="UP000663760">
    <property type="component" value="Chromosome 11"/>
</dbReference>
<evidence type="ECO:0000313" key="3">
    <source>
        <dbReference type="Proteomes" id="UP000663760"/>
    </source>
</evidence>
<dbReference type="SUPFAM" id="SSF56784">
    <property type="entry name" value="HAD-like"/>
    <property type="match status" value="1"/>
</dbReference>
<dbReference type="PANTHER" id="PTHR43611">
    <property type="entry name" value="ALPHA-D-GLUCOSE 1-PHOSPHATE PHOSPHATASE"/>
    <property type="match status" value="1"/>
</dbReference>
<dbReference type="NCBIfam" id="TIGR01509">
    <property type="entry name" value="HAD-SF-IA-v3"/>
    <property type="match status" value="1"/>
</dbReference>
<protein>
    <submittedName>
        <fullName evidence="2">Uncharacterized protein</fullName>
    </submittedName>
</protein>
<dbReference type="Gene3D" id="3.40.50.1000">
    <property type="entry name" value="HAD superfamily/HAD-like"/>
    <property type="match status" value="1"/>
</dbReference>
<evidence type="ECO:0000313" key="2">
    <source>
        <dbReference type="EMBL" id="CAA7405145.1"/>
    </source>
</evidence>
<gene>
    <name evidence="1" type="ORF">SI7747_11014696</name>
    <name evidence="2" type="ORF">SI8410_11015823</name>
</gene>
<organism evidence="2 3">
    <name type="scientific">Spirodela intermedia</name>
    <name type="common">Intermediate duckweed</name>
    <dbReference type="NCBI Taxonomy" id="51605"/>
    <lineage>
        <taxon>Eukaryota</taxon>
        <taxon>Viridiplantae</taxon>
        <taxon>Streptophyta</taxon>
        <taxon>Embryophyta</taxon>
        <taxon>Tracheophyta</taxon>
        <taxon>Spermatophyta</taxon>
        <taxon>Magnoliopsida</taxon>
        <taxon>Liliopsida</taxon>
        <taxon>Araceae</taxon>
        <taxon>Lemnoideae</taxon>
        <taxon>Spirodela</taxon>
    </lineage>
</organism>
<dbReference type="AlphaFoldDB" id="A0A7I8L7A7"/>